<keyword evidence="3" id="KW-1185">Reference proteome</keyword>
<feature type="region of interest" description="Disordered" evidence="1">
    <location>
        <begin position="454"/>
        <end position="482"/>
    </location>
</feature>
<dbReference type="Proteomes" id="UP001222030">
    <property type="component" value="Unassembled WGS sequence"/>
</dbReference>
<reference evidence="2 3" key="1">
    <citation type="submission" date="2023-01" db="EMBL/GenBank/DDBJ databases">
        <title>Novel species of the genus Vogesella isolated from rivers.</title>
        <authorList>
            <person name="Lu H."/>
        </authorList>
    </citation>
    <scope>NUCLEOTIDE SEQUENCE [LARGE SCALE GENOMIC DNA]</scope>
    <source>
        <strain evidence="2 3">LYT5W</strain>
    </source>
</reference>
<organism evidence="2 3">
    <name type="scientific">Vogesella margarita</name>
    <dbReference type="NCBI Taxonomy" id="2984199"/>
    <lineage>
        <taxon>Bacteria</taxon>
        <taxon>Pseudomonadati</taxon>
        <taxon>Pseudomonadota</taxon>
        <taxon>Betaproteobacteria</taxon>
        <taxon>Neisseriales</taxon>
        <taxon>Chromobacteriaceae</taxon>
        <taxon>Vogesella</taxon>
    </lineage>
</organism>
<evidence type="ECO:0000313" key="3">
    <source>
        <dbReference type="Proteomes" id="UP001222030"/>
    </source>
</evidence>
<feature type="compositionally biased region" description="Low complexity" evidence="1">
    <location>
        <begin position="56"/>
        <end position="67"/>
    </location>
</feature>
<comment type="caution">
    <text evidence="2">The sequence shown here is derived from an EMBL/GenBank/DDBJ whole genome shotgun (WGS) entry which is preliminary data.</text>
</comment>
<feature type="region of interest" description="Disordered" evidence="1">
    <location>
        <begin position="48"/>
        <end position="73"/>
    </location>
</feature>
<gene>
    <name evidence="2" type="ORF">PQU96_09790</name>
</gene>
<accession>A0ABT5IPH5</accession>
<dbReference type="EMBL" id="JAQQLE010000008">
    <property type="protein sequence ID" value="MDC7714418.1"/>
    <property type="molecule type" value="Genomic_DNA"/>
</dbReference>
<name>A0ABT5IPH5_9NEIS</name>
<evidence type="ECO:0008006" key="4">
    <source>
        <dbReference type="Google" id="ProtNLM"/>
    </source>
</evidence>
<feature type="compositionally biased region" description="Polar residues" evidence="1">
    <location>
        <begin position="455"/>
        <end position="465"/>
    </location>
</feature>
<sequence length="710" mass="80158">MHTGTQLCAPEGFDVLRKGVVYHLLRSDAVRERVLLLEFRSKPIRRKAKTRVKDVGSSSGGAEASASMTSVETGSPDAFRPVLHYLSRHRFEQGLSDGLIGPCESQEELPPWFTGLSINELSHYAQPRPGRKKSHEERIDRILLHLWPLVQNLDQVLAAESPDAVINAHARACRPIQNETRLRTAFYAYICYGFSRWALHYAVHCIGRWDRMGRERKLGRPSRIYGAYHGYGTNDPEMIECILEGYRRFAGPGQHLSKIYRRTLTKVFGCVPQTDPTGRKTFVHPAGRPFPSLGQFAYRVAQAFPLDARQTHKYGHARVRNRMTHSQGRFAESVGNLMERTEQDAYCCDQVAIGYLPGSHLPALWVVRIRCIASGMIVGIGFSIGEELAAAYRMALFCAAIDKVQFANLFGLELQPEDWPSIGISPYPINDRGPGSTAKADPVIATYMPLIKEGTPSQAGQSKASVETMHPKPVKQEGQPQYKETRLTIPQLAVQEIQRAVEDNDCTDVVDRLNNEALNDRVFPTPAALWSYLDRRGRSHAITMRFEEAVRAYLDPIELTVRDDAVYFKDARFESDALKRSGALQKAHDLGRYTLQGYMLSVCVRHLWVEIGTELVRVDAMLGIRDGQEQLYISVLEIEQLQQIRRDAKLELKTHRMAARSGYEAVFEKHTGQVFDQATFKSGRSRRSKANSVKERQEIMDYLRAAGGRK</sequence>
<protein>
    <recommendedName>
        <fullName evidence="4">Transposase</fullName>
    </recommendedName>
</protein>
<dbReference type="RefSeq" id="WP_272772157.1">
    <property type="nucleotide sequence ID" value="NZ_JAQQLE010000008.1"/>
</dbReference>
<proteinExistence type="predicted"/>
<evidence type="ECO:0000313" key="2">
    <source>
        <dbReference type="EMBL" id="MDC7714418.1"/>
    </source>
</evidence>
<evidence type="ECO:0000256" key="1">
    <source>
        <dbReference type="SAM" id="MobiDB-lite"/>
    </source>
</evidence>